<proteinExistence type="predicted"/>
<reference evidence="3 4" key="1">
    <citation type="submission" date="2020-06" db="EMBL/GenBank/DDBJ databases">
        <authorList>
            <person name="Li R."/>
            <person name="Bekaert M."/>
        </authorList>
    </citation>
    <scope>NUCLEOTIDE SEQUENCE [LARGE SCALE GENOMIC DNA]</scope>
    <source>
        <strain evidence="4">wild</strain>
    </source>
</reference>
<dbReference type="EMBL" id="CACVKT020005124">
    <property type="protein sequence ID" value="CAC5393311.1"/>
    <property type="molecule type" value="Genomic_DNA"/>
</dbReference>
<dbReference type="AlphaFoldDB" id="A0A6J8CCJ0"/>
<gene>
    <name evidence="3" type="ORF">MCOR_28181</name>
</gene>
<keyword evidence="1" id="KW-0862">Zinc</keyword>
<dbReference type="GO" id="GO:0005654">
    <property type="term" value="C:nucleoplasm"/>
    <property type="evidence" value="ECO:0007669"/>
    <property type="project" value="TreeGrafter"/>
</dbReference>
<dbReference type="Proteomes" id="UP000507470">
    <property type="component" value="Unassembled WGS sequence"/>
</dbReference>
<dbReference type="InterPro" id="IPR000315">
    <property type="entry name" value="Znf_B-box"/>
</dbReference>
<dbReference type="CDD" id="cd19757">
    <property type="entry name" value="Bbox1"/>
    <property type="match status" value="1"/>
</dbReference>
<evidence type="ECO:0000313" key="4">
    <source>
        <dbReference type="Proteomes" id="UP000507470"/>
    </source>
</evidence>
<dbReference type="SUPFAM" id="SSF57845">
    <property type="entry name" value="B-box zinc-binding domain"/>
    <property type="match status" value="1"/>
</dbReference>
<protein>
    <recommendedName>
        <fullName evidence="2">B box-type domain-containing protein</fullName>
    </recommendedName>
</protein>
<evidence type="ECO:0000259" key="2">
    <source>
        <dbReference type="PROSITE" id="PS50119"/>
    </source>
</evidence>
<organism evidence="3 4">
    <name type="scientific">Mytilus coruscus</name>
    <name type="common">Sea mussel</name>
    <dbReference type="NCBI Taxonomy" id="42192"/>
    <lineage>
        <taxon>Eukaryota</taxon>
        <taxon>Metazoa</taxon>
        <taxon>Spiralia</taxon>
        <taxon>Lophotrochozoa</taxon>
        <taxon>Mollusca</taxon>
        <taxon>Bivalvia</taxon>
        <taxon>Autobranchia</taxon>
        <taxon>Pteriomorphia</taxon>
        <taxon>Mytilida</taxon>
        <taxon>Mytiloidea</taxon>
        <taxon>Mytilidae</taxon>
        <taxon>Mytilinae</taxon>
        <taxon>Mytilus</taxon>
    </lineage>
</organism>
<dbReference type="GO" id="GO:0008270">
    <property type="term" value="F:zinc ion binding"/>
    <property type="evidence" value="ECO:0007669"/>
    <property type="project" value="UniProtKB-KW"/>
</dbReference>
<dbReference type="CDD" id="cd19756">
    <property type="entry name" value="Bbox2"/>
    <property type="match status" value="1"/>
</dbReference>
<keyword evidence="1" id="KW-0479">Metal-binding</keyword>
<evidence type="ECO:0000256" key="1">
    <source>
        <dbReference type="PROSITE-ProRule" id="PRU00024"/>
    </source>
</evidence>
<dbReference type="PANTHER" id="PTHR25462">
    <property type="entry name" value="BONUS, ISOFORM C-RELATED"/>
    <property type="match status" value="1"/>
</dbReference>
<sequence length="557" mass="64186">MTSNVPLCGPCERENEHHQALSWCSTCGEGLCKNCSKGHKKNRAGSKHTVVLVESMSRLSETMISQWNRCETHSEKKITLYCRNHDQLCCTLCIPGFHRRCDDVLCIEDASKHCRQGSALSDLQTRIENLRRIYDVILKKNNENIIDLENESVLIEKHIPGSNVTDYLKRNKTIREDFSAKRDILTQQIIEESDEITKMTTRLSSFCTDLHIFVKDEADQQLFVAVKKFDTALYKLEQEMQTDQFTKLHSILQERRSSDISSTLATMQIIEHNMDDIPELSKLNQCQALLIGSGNLKLTKTIDLKKLVESGRLWVWKVCCFPSIKKVALSDTKSNCIYIYDCESGMLDTMRFEDNFWPYYITTFDNNHALVASISGQLLKINILDLSIKEDIKICSDTQYPMCCVGDYLSVCEYGDILHTIVVSKQGRIIRKIPVHVEVGYMCPYGDDKFIYTSYYSKTIECMTLEGNSIFKVTSSDFDNHFKDECCYEPMGVCVDKYNFIYVVLVYKNIIRLTPEGKIDKFVLNLESQGYGMAYNSTTHELVLIHHFDTFEFYKIE</sequence>
<dbReference type="OrthoDB" id="6100019at2759"/>
<dbReference type="GO" id="GO:0061630">
    <property type="term" value="F:ubiquitin protein ligase activity"/>
    <property type="evidence" value="ECO:0007669"/>
    <property type="project" value="TreeGrafter"/>
</dbReference>
<keyword evidence="1" id="KW-0863">Zinc-finger</keyword>
<dbReference type="SUPFAM" id="SSF63829">
    <property type="entry name" value="Calcium-dependent phosphotriesterase"/>
    <property type="match status" value="1"/>
</dbReference>
<dbReference type="PROSITE" id="PS50119">
    <property type="entry name" value="ZF_BBOX"/>
    <property type="match status" value="1"/>
</dbReference>
<dbReference type="InterPro" id="IPR047153">
    <property type="entry name" value="TRIM45/56/19-like"/>
</dbReference>
<name>A0A6J8CCJ0_MYTCO</name>
<accession>A0A6J8CCJ0</accession>
<keyword evidence="4" id="KW-1185">Reference proteome</keyword>
<dbReference type="PANTHER" id="PTHR25462:SF305">
    <property type="entry name" value="RING-TYPE DOMAIN-CONTAINING PROTEIN"/>
    <property type="match status" value="1"/>
</dbReference>
<evidence type="ECO:0000313" key="3">
    <source>
        <dbReference type="EMBL" id="CAC5393311.1"/>
    </source>
</evidence>
<feature type="domain" description="B box-type" evidence="2">
    <location>
        <begin position="3"/>
        <end position="53"/>
    </location>
</feature>
<dbReference type="Gene3D" id="3.30.160.60">
    <property type="entry name" value="Classic Zinc Finger"/>
    <property type="match status" value="1"/>
</dbReference>